<keyword evidence="2" id="KW-1185">Reference proteome</keyword>
<dbReference type="RefSeq" id="WP_154418181.1">
    <property type="nucleotide sequence ID" value="NZ_VUNS01000009.1"/>
</dbReference>
<dbReference type="AlphaFoldDB" id="A0A844G4K7"/>
<gene>
    <name evidence="1" type="ORF">FYJ85_09625</name>
</gene>
<proteinExistence type="predicted"/>
<protein>
    <submittedName>
        <fullName evidence="1">Uncharacterized protein</fullName>
    </submittedName>
</protein>
<dbReference type="Proteomes" id="UP000435649">
    <property type="component" value="Unassembled WGS sequence"/>
</dbReference>
<name>A0A844G4K7_9BACT</name>
<organism evidence="1 2">
    <name type="scientific">Victivallis lenta</name>
    <dbReference type="NCBI Taxonomy" id="2606640"/>
    <lineage>
        <taxon>Bacteria</taxon>
        <taxon>Pseudomonadati</taxon>
        <taxon>Lentisphaerota</taxon>
        <taxon>Lentisphaeria</taxon>
        <taxon>Victivallales</taxon>
        <taxon>Victivallaceae</taxon>
        <taxon>Victivallis</taxon>
    </lineage>
</organism>
<sequence>MNLFSFKSAGLAGCFFFLLLLTAALPGAIRFASHACPAPAVPVYIMTPVDDCCDDSAHDHSVPVLQEDEFDEAIVPKSFPDFVPSAVPPAAFRIEPAPPESTPAGCSGRLSVPAPPCPAPPILRC</sequence>
<reference evidence="1 2" key="1">
    <citation type="submission" date="2019-08" db="EMBL/GenBank/DDBJ databases">
        <title>In-depth cultivation of the pig gut microbiome towards novel bacterial diversity and tailored functional studies.</title>
        <authorList>
            <person name="Wylensek D."/>
            <person name="Hitch T.C.A."/>
            <person name="Clavel T."/>
        </authorList>
    </citation>
    <scope>NUCLEOTIDE SEQUENCE [LARGE SCALE GENOMIC DNA]</scope>
    <source>
        <strain evidence="1 2">BBE-744-WT-12</strain>
    </source>
</reference>
<accession>A0A844G4K7</accession>
<dbReference type="EMBL" id="VUNS01000009">
    <property type="protein sequence ID" value="MST97299.1"/>
    <property type="molecule type" value="Genomic_DNA"/>
</dbReference>
<evidence type="ECO:0000313" key="1">
    <source>
        <dbReference type="EMBL" id="MST97299.1"/>
    </source>
</evidence>
<comment type="caution">
    <text evidence="1">The sequence shown here is derived from an EMBL/GenBank/DDBJ whole genome shotgun (WGS) entry which is preliminary data.</text>
</comment>
<evidence type="ECO:0000313" key="2">
    <source>
        <dbReference type="Proteomes" id="UP000435649"/>
    </source>
</evidence>